<evidence type="ECO:0000313" key="2">
    <source>
        <dbReference type="EMBL" id="CDN87603.1"/>
    </source>
</evidence>
<proteinExistence type="predicted"/>
<dbReference type="RefSeq" id="WP_009518016.1">
    <property type="nucleotide sequence ID" value="NZ_CCAE010000012.1"/>
</dbReference>
<dbReference type="CDD" id="cd04186">
    <property type="entry name" value="GT_2_like_c"/>
    <property type="match status" value="1"/>
</dbReference>
<dbReference type="GO" id="GO:0016740">
    <property type="term" value="F:transferase activity"/>
    <property type="evidence" value="ECO:0007669"/>
    <property type="project" value="UniProtKB-KW"/>
</dbReference>
<dbReference type="SUPFAM" id="SSF53448">
    <property type="entry name" value="Nucleotide-diphospho-sugar transferases"/>
    <property type="match status" value="1"/>
</dbReference>
<dbReference type="InterPro" id="IPR029044">
    <property type="entry name" value="Nucleotide-diphossugar_trans"/>
</dbReference>
<dbReference type="Pfam" id="PF00535">
    <property type="entry name" value="Glycos_transf_2"/>
    <property type="match status" value="1"/>
</dbReference>
<dbReference type="AlphaFoldDB" id="A0A1L1PI05"/>
<reference evidence="3" key="1">
    <citation type="submission" date="2014-02" db="EMBL/GenBank/DDBJ databases">
        <authorList>
            <person name="Gan H."/>
        </authorList>
    </citation>
    <scope>NUCLEOTIDE SEQUENCE [LARGE SCALE GENOMIC DNA]</scope>
    <source>
        <strain evidence="3">S1</strain>
    </source>
</reference>
<dbReference type="PANTHER" id="PTHR43179">
    <property type="entry name" value="RHAMNOSYLTRANSFERASE WBBL"/>
    <property type="match status" value="1"/>
</dbReference>
<keyword evidence="3" id="KW-1185">Reference proteome</keyword>
<gene>
    <name evidence="2" type="ORF">BN948_02025</name>
</gene>
<sequence length="293" mass="32669">MNTRDDDLLGQVTVVLVTFHSAHCLPALDGLLAHCPHIVVSDNGSGDGTPEQVRARWPQAVVLEHGRNLGFGTANNRAIAQVKTPFAFLLNPDCEVTPDGLRELVRAAQAMPEAAIVAPQLEGAPGRSDVNYRWPSTLWSSRGPGADGPACVGFVVGAAMLFRLSRFEGVGFFDERFFLYYEDDDLCLRLFQHQRPLLVWPAVAAVHRARGSVKGKTPWKSEYLRGYHHAQSKLIYTAKHRSPAQARRQRWRVLLGTTLALPLRAIAWSPRLLARMAGRWMGLIQWRQHDNRG</sequence>
<organism evidence="2 3">
    <name type="scientific">Hydrogenophaga intermedia</name>
    <dbReference type="NCBI Taxonomy" id="65786"/>
    <lineage>
        <taxon>Bacteria</taxon>
        <taxon>Pseudomonadati</taxon>
        <taxon>Pseudomonadota</taxon>
        <taxon>Betaproteobacteria</taxon>
        <taxon>Burkholderiales</taxon>
        <taxon>Comamonadaceae</taxon>
        <taxon>Hydrogenophaga</taxon>
    </lineage>
</organism>
<evidence type="ECO:0000313" key="3">
    <source>
        <dbReference type="Proteomes" id="UP000028878"/>
    </source>
</evidence>
<reference evidence="3" key="2">
    <citation type="submission" date="2014-11" db="EMBL/GenBank/DDBJ databases">
        <title>Draft genome sequence of Hydrogenophaga intermedia S1.</title>
        <authorList>
            <person name="Gan H.M."/>
            <person name="Chew T.H."/>
            <person name="Stolz A."/>
        </authorList>
    </citation>
    <scope>NUCLEOTIDE SEQUENCE [LARGE SCALE GENOMIC DNA]</scope>
    <source>
        <strain evidence="3">S1</strain>
    </source>
</reference>
<feature type="domain" description="Glycosyltransferase 2-like" evidence="1">
    <location>
        <begin position="37"/>
        <end position="162"/>
    </location>
</feature>
<accession>A0A1L1PI05</accession>
<dbReference type="PANTHER" id="PTHR43179:SF7">
    <property type="entry name" value="RHAMNOSYLTRANSFERASE WBBL"/>
    <property type="match status" value="1"/>
</dbReference>
<keyword evidence="2" id="KW-0808">Transferase</keyword>
<evidence type="ECO:0000259" key="1">
    <source>
        <dbReference type="Pfam" id="PF00535"/>
    </source>
</evidence>
<dbReference type="Gene3D" id="3.90.550.10">
    <property type="entry name" value="Spore Coat Polysaccharide Biosynthesis Protein SpsA, Chain A"/>
    <property type="match status" value="1"/>
</dbReference>
<name>A0A1L1PI05_HYDIT</name>
<dbReference type="Proteomes" id="UP000028878">
    <property type="component" value="Unassembled WGS sequence"/>
</dbReference>
<dbReference type="EMBL" id="CCAE010000012">
    <property type="protein sequence ID" value="CDN87603.1"/>
    <property type="molecule type" value="Genomic_DNA"/>
</dbReference>
<protein>
    <submittedName>
        <fullName evidence="2">Glycosyl transferase family 2</fullName>
    </submittedName>
</protein>
<dbReference type="InterPro" id="IPR001173">
    <property type="entry name" value="Glyco_trans_2-like"/>
</dbReference>